<dbReference type="Proteomes" id="UP000621492">
    <property type="component" value="Unassembled WGS sequence"/>
</dbReference>
<gene>
    <name evidence="2" type="primary">pi108</name>
    <name evidence="2" type="ORF">GCM10011409_21240</name>
</gene>
<comment type="caution">
    <text evidence="2">The sequence shown here is derived from an EMBL/GenBank/DDBJ whole genome shotgun (WGS) entry which is preliminary data.</text>
</comment>
<keyword evidence="3" id="KW-1185">Reference proteome</keyword>
<dbReference type="Pfam" id="PF03374">
    <property type="entry name" value="ANT"/>
    <property type="match status" value="1"/>
</dbReference>
<dbReference type="InterPro" id="IPR003497">
    <property type="entry name" value="BRO_N_domain"/>
</dbReference>
<dbReference type="GO" id="GO:0003677">
    <property type="term" value="F:DNA binding"/>
    <property type="evidence" value="ECO:0007669"/>
    <property type="project" value="InterPro"/>
</dbReference>
<reference evidence="2" key="2">
    <citation type="submission" date="2020-09" db="EMBL/GenBank/DDBJ databases">
        <authorList>
            <person name="Sun Q."/>
            <person name="Zhou Y."/>
        </authorList>
    </citation>
    <scope>NUCLEOTIDE SEQUENCE</scope>
    <source>
        <strain evidence="2">CGMCC 1.15454</strain>
    </source>
</reference>
<dbReference type="AlphaFoldDB" id="A0A9W5TYK8"/>
<evidence type="ECO:0000313" key="3">
    <source>
        <dbReference type="Proteomes" id="UP000621492"/>
    </source>
</evidence>
<dbReference type="EMBL" id="BMJD01000014">
    <property type="protein sequence ID" value="GGB43382.1"/>
    <property type="molecule type" value="Genomic_DNA"/>
</dbReference>
<evidence type="ECO:0000313" key="2">
    <source>
        <dbReference type="EMBL" id="GGB43382.1"/>
    </source>
</evidence>
<feature type="domain" description="Bro-N" evidence="1">
    <location>
        <begin position="9"/>
        <end position="115"/>
    </location>
</feature>
<dbReference type="PROSITE" id="PS51750">
    <property type="entry name" value="BRO_N"/>
    <property type="match status" value="1"/>
</dbReference>
<dbReference type="SMART" id="SM01040">
    <property type="entry name" value="Bro-N"/>
    <property type="match status" value="1"/>
</dbReference>
<organism evidence="2 3">
    <name type="scientific">Lentibacillus populi</name>
    <dbReference type="NCBI Taxonomy" id="1827502"/>
    <lineage>
        <taxon>Bacteria</taxon>
        <taxon>Bacillati</taxon>
        <taxon>Bacillota</taxon>
        <taxon>Bacilli</taxon>
        <taxon>Bacillales</taxon>
        <taxon>Bacillaceae</taxon>
        <taxon>Lentibacillus</taxon>
    </lineage>
</organism>
<accession>A0A9W5TYK8</accession>
<reference evidence="2" key="1">
    <citation type="journal article" date="2014" name="Int. J. Syst. Evol. Microbiol.">
        <title>Complete genome sequence of Corynebacterium casei LMG S-19264T (=DSM 44701T), isolated from a smear-ripened cheese.</title>
        <authorList>
            <consortium name="US DOE Joint Genome Institute (JGI-PGF)"/>
            <person name="Walter F."/>
            <person name="Albersmeier A."/>
            <person name="Kalinowski J."/>
            <person name="Ruckert C."/>
        </authorList>
    </citation>
    <scope>NUCLEOTIDE SEQUENCE</scope>
    <source>
        <strain evidence="2">CGMCC 1.15454</strain>
    </source>
</reference>
<dbReference type="InterPro" id="IPR005039">
    <property type="entry name" value="Ant_C"/>
</dbReference>
<sequence>MDKEGRKQMNQLQVFENESGVFKVAAKLENGQVLFDVEQVAKSLGFVEFKAGKIYVRWRTVNGYLGKYVSQDVAKGDLIPEPLVYKLAFKASNSIAEQFQDWLAVEVIPSIRKHGAYATPETIENIINDPDFGIKLLTNLKEEKDKRLKAEQTIELQKPKVVYAEAVSVSKDTVLVKDLANVLNQKGIDIGTNRLFEWLRDNGYLCKKKGEMWNSPTQKSLDLKIMVTKHGLRTGSNGEMRKTRTPKITGKGQIYFINKFLNKQGVI</sequence>
<name>A0A9W5TYK8_9BACI</name>
<evidence type="ECO:0000259" key="1">
    <source>
        <dbReference type="PROSITE" id="PS51750"/>
    </source>
</evidence>
<dbReference type="Pfam" id="PF02498">
    <property type="entry name" value="Bro-N"/>
    <property type="match status" value="1"/>
</dbReference>
<protein>
    <recommendedName>
        <fullName evidence="1">Bro-N domain-containing protein</fullName>
    </recommendedName>
</protein>
<dbReference type="RefSeq" id="WP_286171078.1">
    <property type="nucleotide sequence ID" value="NZ_BMJD01000014.1"/>
</dbReference>
<proteinExistence type="predicted"/>